<feature type="compositionally biased region" description="Polar residues" evidence="2">
    <location>
        <begin position="171"/>
        <end position="180"/>
    </location>
</feature>
<dbReference type="Pfam" id="PF00078">
    <property type="entry name" value="RVT_1"/>
    <property type="match status" value="1"/>
</dbReference>
<comment type="caution">
    <text evidence="4">The sequence shown here is derived from an EMBL/GenBank/DDBJ whole genome shotgun (WGS) entry which is preliminary data.</text>
</comment>
<dbReference type="InterPro" id="IPR000477">
    <property type="entry name" value="RT_dom"/>
</dbReference>
<reference evidence="4 5" key="1">
    <citation type="submission" date="2016-02" db="EMBL/GenBank/DDBJ databases">
        <title>Genome analysis of coral dinoflagellate symbionts highlights evolutionary adaptations to a symbiotic lifestyle.</title>
        <authorList>
            <person name="Aranda M."/>
            <person name="Li Y."/>
            <person name="Liew Y.J."/>
            <person name="Baumgarten S."/>
            <person name="Simakov O."/>
            <person name="Wilson M."/>
            <person name="Piel J."/>
            <person name="Ashoor H."/>
            <person name="Bougouffa S."/>
            <person name="Bajic V.B."/>
            <person name="Ryu T."/>
            <person name="Ravasi T."/>
            <person name="Bayer T."/>
            <person name="Micklem G."/>
            <person name="Kim H."/>
            <person name="Bhak J."/>
            <person name="Lajeunesse T.C."/>
            <person name="Voolstra C.R."/>
        </authorList>
    </citation>
    <scope>NUCLEOTIDE SEQUENCE [LARGE SCALE GENOMIC DNA]</scope>
    <source>
        <strain evidence="4 5">CCMP2467</strain>
    </source>
</reference>
<feature type="compositionally biased region" description="Basic and acidic residues" evidence="2">
    <location>
        <begin position="155"/>
        <end position="165"/>
    </location>
</feature>
<dbReference type="Gene3D" id="3.30.710.10">
    <property type="entry name" value="Potassium Channel Kv1.1, Chain A"/>
    <property type="match status" value="1"/>
</dbReference>
<dbReference type="EMBL" id="LSRX01000287">
    <property type="protein sequence ID" value="OLQ01595.1"/>
    <property type="molecule type" value="Genomic_DNA"/>
</dbReference>
<keyword evidence="5" id="KW-1185">Reference proteome</keyword>
<dbReference type="Proteomes" id="UP000186817">
    <property type="component" value="Unassembled WGS sequence"/>
</dbReference>
<dbReference type="AlphaFoldDB" id="A0A1Q9E2D9"/>
<protein>
    <submittedName>
        <fullName evidence="4">Retrovirus-related Pol polyprotein from type-1 retrotransposable element R2</fullName>
    </submittedName>
</protein>
<dbReference type="InterPro" id="IPR003131">
    <property type="entry name" value="T1-type_BTB"/>
</dbReference>
<dbReference type="Gene3D" id="3.30.70.270">
    <property type="match status" value="1"/>
</dbReference>
<gene>
    <name evidence="4" type="ORF">AK812_SmicGene15641</name>
</gene>
<sequence>MTHSEKRAAWYKEGALALGTGILYGATNAVVGHPMDTVKAKMQAQAGFIKGQSPGPLSTFPLRAAPRAKDAMATPGGISDRPSVVKLNVGGRHYVAAASTLTSQGGMLAAMLQGPFSSSELVDDAFFIDRDGEMFRGDFRPPGEIPVPISDDEMEDKHRGKRVAEGADSPSVRQKGQSPGFTLDDIRGLLQQQTQVLRESQAQEMQDLKTATFKEMGAVKKELRKHGDYIDQLREQNESMEARIAAIEAGRFSAGSDAPSSRGAQPNLLVMGGWPQDTAKDVLLRELGDCLSNIGIKDSFSDIFCTGPRRGYALALVKEVQGESPQDLKRRLINIAQQIRYASLQAPTMENGKTLRASLGKTRQERLLANHVGKTKRLILTIRPDESGNVEADYSATNVDSGPAPRSWIDIILVSKLLRTWSSAGWVSSDETADEAQILCRLLPPTLLPVLDQNTFILSLRITVLNFALHRRAKTSRSEQAWKEAHKARRKAQDEWRKQKLERAAACNWTDYRSQKQQGGAEWSVFFAEVAGEQGKNPKRWTTEHFRALFRQTCPRQVPRWNKDIDSGEHFTMDELVQAVSRGKENKAVGEDLVSFELLQGLMEDETTAQAILDWMERLRCGADLPESWLRTIVTLLPKAEQVKSPAELRPISLSSATSKVFGTMLLLRTRKHVLPIGPAQCAHGGRQTADYLHAALRSFSLDSEWKLGMCWCRVDIRKAFDTVSRDKILTLLRDRLPPSMYSEYRCWERLFHEGTAILRTPWGDTSVPQTRGIRQGSVESPFLFAVAVEQALYDAMASPQWPKVVQGAPDLPVSELLYMDDLLLWAGSKADMQQKYALLKVELRKWGLNVNAEKTKYYLPLPLLCGSRTYPIG</sequence>
<dbReference type="InterPro" id="IPR011333">
    <property type="entry name" value="SKP1/BTB/POZ_sf"/>
</dbReference>
<dbReference type="GO" id="GO:0051260">
    <property type="term" value="P:protein homooligomerization"/>
    <property type="evidence" value="ECO:0007669"/>
    <property type="project" value="InterPro"/>
</dbReference>
<dbReference type="SUPFAM" id="SSF56672">
    <property type="entry name" value="DNA/RNA polymerases"/>
    <property type="match status" value="1"/>
</dbReference>
<feature type="region of interest" description="Disordered" evidence="2">
    <location>
        <begin position="137"/>
        <end position="183"/>
    </location>
</feature>
<accession>A0A1Q9E2D9</accession>
<dbReference type="Pfam" id="PF02214">
    <property type="entry name" value="BTB_2"/>
    <property type="match status" value="1"/>
</dbReference>
<evidence type="ECO:0000256" key="1">
    <source>
        <dbReference type="SAM" id="Coils"/>
    </source>
</evidence>
<feature type="domain" description="Reverse transcriptase" evidence="3">
    <location>
        <begin position="618"/>
        <end position="874"/>
    </location>
</feature>
<name>A0A1Q9E2D9_SYMMI</name>
<organism evidence="4 5">
    <name type="scientific">Symbiodinium microadriaticum</name>
    <name type="common">Dinoflagellate</name>
    <name type="synonym">Zooxanthella microadriatica</name>
    <dbReference type="NCBI Taxonomy" id="2951"/>
    <lineage>
        <taxon>Eukaryota</taxon>
        <taxon>Sar</taxon>
        <taxon>Alveolata</taxon>
        <taxon>Dinophyceae</taxon>
        <taxon>Suessiales</taxon>
        <taxon>Symbiodiniaceae</taxon>
        <taxon>Symbiodinium</taxon>
    </lineage>
</organism>
<evidence type="ECO:0000313" key="5">
    <source>
        <dbReference type="Proteomes" id="UP000186817"/>
    </source>
</evidence>
<evidence type="ECO:0000256" key="2">
    <source>
        <dbReference type="SAM" id="MobiDB-lite"/>
    </source>
</evidence>
<keyword evidence="1" id="KW-0175">Coiled coil</keyword>
<dbReference type="InterPro" id="IPR043128">
    <property type="entry name" value="Rev_trsase/Diguanyl_cyclase"/>
</dbReference>
<dbReference type="PROSITE" id="PS50878">
    <property type="entry name" value="RT_POL"/>
    <property type="match status" value="1"/>
</dbReference>
<proteinExistence type="predicted"/>
<evidence type="ECO:0000313" key="4">
    <source>
        <dbReference type="EMBL" id="OLQ01595.1"/>
    </source>
</evidence>
<dbReference type="InterPro" id="IPR043502">
    <property type="entry name" value="DNA/RNA_pol_sf"/>
</dbReference>
<dbReference type="SUPFAM" id="SSF54695">
    <property type="entry name" value="POZ domain"/>
    <property type="match status" value="1"/>
</dbReference>
<evidence type="ECO:0000259" key="3">
    <source>
        <dbReference type="PROSITE" id="PS50878"/>
    </source>
</evidence>
<dbReference type="OrthoDB" id="410104at2759"/>
<dbReference type="PANTHER" id="PTHR19446">
    <property type="entry name" value="REVERSE TRANSCRIPTASES"/>
    <property type="match status" value="1"/>
</dbReference>
<feature type="coiled-coil region" evidence="1">
    <location>
        <begin position="223"/>
        <end position="250"/>
    </location>
</feature>